<evidence type="ECO:0000256" key="1">
    <source>
        <dbReference type="SAM" id="MobiDB-lite"/>
    </source>
</evidence>
<dbReference type="InterPro" id="IPR018849">
    <property type="entry name" value="Urb2/Npa2_C"/>
</dbReference>
<dbReference type="EMBL" id="BQKY01000006">
    <property type="protein sequence ID" value="GJN90281.1"/>
    <property type="molecule type" value="Genomic_DNA"/>
</dbReference>
<protein>
    <recommendedName>
        <fullName evidence="2">Nucleolar 27S pre-rRNA processing Urb2/Npa2 C-terminal domain-containing protein</fullName>
    </recommendedName>
</protein>
<accession>A0AAV5GL89</accession>
<evidence type="ECO:0000313" key="3">
    <source>
        <dbReference type="EMBL" id="GJN90281.1"/>
    </source>
</evidence>
<feature type="region of interest" description="Disordered" evidence="1">
    <location>
        <begin position="629"/>
        <end position="656"/>
    </location>
</feature>
<name>A0AAV5GL89_9BASI</name>
<evidence type="ECO:0000259" key="2">
    <source>
        <dbReference type="Pfam" id="PF10441"/>
    </source>
</evidence>
<comment type="caution">
    <text evidence="3">The sequence shown here is derived from an EMBL/GenBank/DDBJ whole genome shotgun (WGS) entry which is preliminary data.</text>
</comment>
<dbReference type="Proteomes" id="UP001342314">
    <property type="component" value="Unassembled WGS sequence"/>
</dbReference>
<organism evidence="3 4">
    <name type="scientific">Rhodotorula paludigena</name>
    <dbReference type="NCBI Taxonomy" id="86838"/>
    <lineage>
        <taxon>Eukaryota</taxon>
        <taxon>Fungi</taxon>
        <taxon>Dikarya</taxon>
        <taxon>Basidiomycota</taxon>
        <taxon>Pucciniomycotina</taxon>
        <taxon>Microbotryomycetes</taxon>
        <taxon>Sporidiobolales</taxon>
        <taxon>Sporidiobolaceae</taxon>
        <taxon>Rhodotorula</taxon>
    </lineage>
</organism>
<reference evidence="3 4" key="1">
    <citation type="submission" date="2021-12" db="EMBL/GenBank/DDBJ databases">
        <title>High titer production of polyol ester of fatty acids by Rhodotorula paludigena BS15 towards product separation-free biomass refinery.</title>
        <authorList>
            <person name="Mano J."/>
            <person name="Ono H."/>
            <person name="Tanaka T."/>
            <person name="Naito K."/>
            <person name="Sushida H."/>
            <person name="Ike M."/>
            <person name="Tokuyasu K."/>
            <person name="Kitaoka M."/>
        </authorList>
    </citation>
    <scope>NUCLEOTIDE SEQUENCE [LARGE SCALE GENOMIC DNA]</scope>
    <source>
        <strain evidence="3 4">BS15</strain>
    </source>
</reference>
<evidence type="ECO:0000313" key="4">
    <source>
        <dbReference type="Proteomes" id="UP001342314"/>
    </source>
</evidence>
<sequence>MATTSTDQQLLYTLRSPTTPLADKCAQASTALDAAPASATLPALVRDWALEQLLRAARSDAGTANFKNEALWSLAARTTEATPTTTLPTAPLPLFVAFVTAYSSDTSALLLLRSATAVWRKLANVALRKATVDAALDGYQKLLEASLKVFNGSGGAPTAGAEEEQRLWEDLAVNWLKPLRSVVLDAGKGGKKIPTHALSLLPTLLPLLSTLDSASPFRLALLQTFQLAVFNLENLKRGLARETYVSGGASVPSAVSMADGELFASLSALPLDAVRPTLALLPDLTRLYLSALAANSAVLFPLQAKASFATPSAHKSALEVLGLTKRRELAGRWVRSAVDYTAWAQQDEAMQVEGLPASEAIETAKASALAGVLKEVESGDMYRSGEAGESWVDVLSGIVRGAVGRLEKAQDSLMRDAAVDVLAVVARLDYAAVELDLPRALVVLARTAGESAGDASSTNAFLSYLATYHSRTVAIPALLSLLADALASTAAHPSFPRLANNLLTTHAFSDELVRAINGTVGGANAARATWESLAAPAREAALPVSAPALDADEASPSPAKKRKLSTAPASAPSLFAAAQRLRVVALFVGHVPASALVTLAEPIKAFIEEVVDVQLKDFVKAARSSTAVSEGDVATPIKKDKKSRRKSGSRAASGADGELDPVVRFGVELLEVRYTAVGRLSSEGLLNAAEDGEKWWEVRAKRRDGLRQVIEDGSGEAALTAHFELVEPTESGRAEAHAVFSSLLDRIGSPAPHQTWSSFIRGITPGELPVALVELLARRWLHLVDSLATDAQLQQLAHLLAASLSSLGQLPSTDSTFVRTSSALFRRADFWELSRLQAYFPPALRDLVTLPSLDSPERVLSSSADKKQLAALQSLQLPTVVATARLFPTIASFVPLDYLTLKLRSQLASRALALDLWLSDRNDLGDSEKTTIQVDLRRFVVFAGARVPDAVEVVSALMDRASGDASDATIALYSSSVIEPALAAFKTSSQDELVALLRSFETKPLHDLVKRAKAGNALSSRFSAREKTCLVVLESVASLPPIPSWPTEVAMANEKVVEAVTKELNKIVPPALAALQQDPLLVVEAADLVDACRIASIARDRVSLTAETTAAVDEFLQAVLSLTLAQLPVLAAQKASLEIALALLRLLSYRSTQERKLEKKLGPASFETVVACHLAFRAALGYEGSSRLASAALSEILRQLALIVERLDSAIGTSAQVYCLAAGFMDSVCGERPLLLSRFNISSVFSIVSHILRPTSGPSSNYDSKAVPASQLFQALVSTVGHVVRHRKDHVASLFPLLVTAVTGFLSILRRAGLGTLGTGPVLDEPSDGSTAPGQRAEREARITFPAWVWEAGARGIGRDEAKAVGRLLGSLTAKTTTTTASKRKGGVTAEDHLTNTSLTAPLSKHAPFLLLSYLRACVHPTCPIPSALRNELQGGWFEVMDAMGKWEREALMKGLLGEDEEAERGVLRGMWKSWEKERYRG</sequence>
<feature type="compositionally biased region" description="Basic residues" evidence="1">
    <location>
        <begin position="639"/>
        <end position="648"/>
    </location>
</feature>
<gene>
    <name evidence="3" type="ORF">Rhopal_003289-T1</name>
</gene>
<dbReference type="Pfam" id="PF10441">
    <property type="entry name" value="Urb2"/>
    <property type="match status" value="1"/>
</dbReference>
<proteinExistence type="predicted"/>
<feature type="domain" description="Nucleolar 27S pre-rRNA processing Urb2/Npa2 C-terminal" evidence="2">
    <location>
        <begin position="1221"/>
        <end position="1482"/>
    </location>
</feature>
<keyword evidence="4" id="KW-1185">Reference proteome</keyword>